<sequence length="222" mass="23879">MLAWSIAAAQFAPQNGSLAENIIHHLRFIRAAAKLECKVLIFPELSLTGLTGEPGLPSPPSNDQLQPLTDAARQHQITIVAGLPVEENGQRSKGVAIFSPDTAKPYTCAQGNGTCLTPESRYISVLNLNNDGCDLSPQASLLATLTSTAESQQSLNTQRLQWFARKHAIAVLKSNYSCDDFSGGSALWDETGQLIVRADQGELLVTGRKSAQGWQGDIIPLR</sequence>
<evidence type="ECO:0000313" key="3">
    <source>
        <dbReference type="Proteomes" id="UP001152651"/>
    </source>
</evidence>
<comment type="caution">
    <text evidence="2">The sequence shown here is derived from an EMBL/GenBank/DDBJ whole genome shotgun (WGS) entry which is preliminary data.</text>
</comment>
<proteinExistence type="predicted"/>
<dbReference type="Proteomes" id="UP001152651">
    <property type="component" value="Unassembled WGS sequence"/>
</dbReference>
<accession>A0ABM9FC69</accession>
<protein>
    <submittedName>
        <fullName evidence="2">Amidohydrolase</fullName>
    </submittedName>
</protein>
<keyword evidence="3" id="KW-1185">Reference proteome</keyword>
<feature type="domain" description="CN hydrolase" evidence="1">
    <location>
        <begin position="4"/>
        <end position="211"/>
    </location>
</feature>
<dbReference type="Gene3D" id="3.60.110.10">
    <property type="entry name" value="Carbon-nitrogen hydrolase"/>
    <property type="match status" value="1"/>
</dbReference>
<name>A0ABM9FC69_9ENTR</name>
<organism evidence="2 3">
    <name type="scientific">Pseudocitrobacter vendiensis</name>
    <dbReference type="NCBI Taxonomy" id="2488306"/>
    <lineage>
        <taxon>Bacteria</taxon>
        <taxon>Pseudomonadati</taxon>
        <taxon>Pseudomonadota</taxon>
        <taxon>Gammaproteobacteria</taxon>
        <taxon>Enterobacterales</taxon>
        <taxon>Enterobacteriaceae</taxon>
        <taxon>Pseudocitrobacter</taxon>
    </lineage>
</organism>
<dbReference type="Pfam" id="PF00795">
    <property type="entry name" value="CN_hydrolase"/>
    <property type="match status" value="1"/>
</dbReference>
<gene>
    <name evidence="2" type="ORF">FBBNIHIM_16955</name>
</gene>
<dbReference type="EMBL" id="CALSBS010000016">
    <property type="protein sequence ID" value="CAH6660801.1"/>
    <property type="molecule type" value="Genomic_DNA"/>
</dbReference>
<dbReference type="CDD" id="cd07197">
    <property type="entry name" value="nitrilase"/>
    <property type="match status" value="1"/>
</dbReference>
<dbReference type="InterPro" id="IPR036526">
    <property type="entry name" value="C-N_Hydrolase_sf"/>
</dbReference>
<evidence type="ECO:0000313" key="2">
    <source>
        <dbReference type="EMBL" id="CAH6660801.1"/>
    </source>
</evidence>
<reference evidence="2" key="1">
    <citation type="submission" date="2022-05" db="EMBL/GenBank/DDBJ databases">
        <authorList>
            <person name="Blom J."/>
        </authorList>
    </citation>
    <scope>NUCLEOTIDE SEQUENCE</scope>
    <source>
        <strain evidence="2">Type strain: CPO20170097</strain>
    </source>
</reference>
<dbReference type="PROSITE" id="PS50263">
    <property type="entry name" value="CN_HYDROLASE"/>
    <property type="match status" value="1"/>
</dbReference>
<evidence type="ECO:0000259" key="1">
    <source>
        <dbReference type="PROSITE" id="PS50263"/>
    </source>
</evidence>
<dbReference type="InterPro" id="IPR003010">
    <property type="entry name" value="C-N_Hydrolase"/>
</dbReference>
<dbReference type="SUPFAM" id="SSF56317">
    <property type="entry name" value="Carbon-nitrogen hydrolase"/>
    <property type="match status" value="1"/>
</dbReference>
<dbReference type="RefSeq" id="WP_149462807.1">
    <property type="nucleotide sequence ID" value="NZ_CALSBS010000016.1"/>
</dbReference>